<dbReference type="OrthoDB" id="115864at2157"/>
<dbReference type="EMBL" id="REFY01000001">
    <property type="protein sequence ID" value="RQG92696.1"/>
    <property type="molecule type" value="Genomic_DNA"/>
</dbReference>
<dbReference type="GO" id="GO:0006281">
    <property type="term" value="P:DNA repair"/>
    <property type="evidence" value="ECO:0007669"/>
    <property type="project" value="TreeGrafter"/>
</dbReference>
<accession>A0A3N6MFL4</accession>
<proteinExistence type="predicted"/>
<dbReference type="InterPro" id="IPR041492">
    <property type="entry name" value="HAD_2"/>
</dbReference>
<dbReference type="GO" id="GO:0008967">
    <property type="term" value="F:phosphoglycolate phosphatase activity"/>
    <property type="evidence" value="ECO:0007669"/>
    <property type="project" value="TreeGrafter"/>
</dbReference>
<gene>
    <name evidence="1" type="ORF">EA462_00220</name>
</gene>
<dbReference type="SUPFAM" id="SSF56784">
    <property type="entry name" value="HAD-like"/>
    <property type="match status" value="1"/>
</dbReference>
<dbReference type="InterPro" id="IPR023214">
    <property type="entry name" value="HAD_sf"/>
</dbReference>
<dbReference type="InterPro" id="IPR050155">
    <property type="entry name" value="HAD-like_hydrolase_sf"/>
</dbReference>
<reference evidence="1 2" key="1">
    <citation type="submission" date="2018-10" db="EMBL/GenBank/DDBJ databases">
        <title>Natrarchaeobius chitinivorans gen. nov., sp. nov., and Natrarchaeobius haloalkaliphilus sp. nov., alkaliphilic, chitin-utilizing haloarchaea from hypersaline alkaline lakes.</title>
        <authorList>
            <person name="Sorokin D.Y."/>
            <person name="Elcheninov A.G."/>
            <person name="Kostrikina N.A."/>
            <person name="Bale N.J."/>
            <person name="Sinninghe Damste J.S."/>
            <person name="Khijniak T.V."/>
            <person name="Kublanov I.V."/>
            <person name="Toshchakov S.V."/>
        </authorList>
    </citation>
    <scope>NUCLEOTIDE SEQUENCE [LARGE SCALE GENOMIC DNA]</scope>
    <source>
        <strain evidence="1 2">AArcht-Sl</strain>
    </source>
</reference>
<dbReference type="PANTHER" id="PTHR43434">
    <property type="entry name" value="PHOSPHOGLYCOLATE PHOSPHATASE"/>
    <property type="match status" value="1"/>
</dbReference>
<keyword evidence="1" id="KW-0378">Hydrolase</keyword>
<dbReference type="Gene3D" id="3.40.50.1000">
    <property type="entry name" value="HAD superfamily/HAD-like"/>
    <property type="match status" value="1"/>
</dbReference>
<dbReference type="AlphaFoldDB" id="A0A3N6MFL4"/>
<dbReference type="Proteomes" id="UP000273828">
    <property type="component" value="Unassembled WGS sequence"/>
</dbReference>
<evidence type="ECO:0000313" key="2">
    <source>
        <dbReference type="Proteomes" id="UP000273828"/>
    </source>
</evidence>
<comment type="caution">
    <text evidence="1">The sequence shown here is derived from an EMBL/GenBank/DDBJ whole genome shotgun (WGS) entry which is preliminary data.</text>
</comment>
<dbReference type="Gene3D" id="1.10.150.240">
    <property type="entry name" value="Putative phosphatase, domain 2"/>
    <property type="match status" value="1"/>
</dbReference>
<sequence>MGTNYDAVVFDNDGVLTTPTDRDVLLAAIASAFDDVGVADPPREHVETLLGPTLSELRRIAAGHEVDPATLWTARERAAVEAQLEEILTGRKRRYDDVEAVDSIDVPTAIVSNNQHRTIANILEHCELDGFEVWYGREPTLEGIERKKPAPYYLERAIDDLGATDPLYVGDSPVDVVASEAAGVDVAFVRRDHRLAADPPTEPQHDIDSLTALPELL</sequence>
<organism evidence="1 2">
    <name type="scientific">Natrarchaeobius halalkaliphilus</name>
    <dbReference type="NCBI Taxonomy" id="1679091"/>
    <lineage>
        <taxon>Archaea</taxon>
        <taxon>Methanobacteriati</taxon>
        <taxon>Methanobacteriota</taxon>
        <taxon>Stenosarchaea group</taxon>
        <taxon>Halobacteria</taxon>
        <taxon>Halobacteriales</taxon>
        <taxon>Natrialbaceae</taxon>
        <taxon>Natrarchaeobius</taxon>
    </lineage>
</organism>
<dbReference type="RefSeq" id="WP_124176569.1">
    <property type="nucleotide sequence ID" value="NZ_REFY01000001.1"/>
</dbReference>
<name>A0A3N6MFL4_9EURY</name>
<keyword evidence="2" id="KW-1185">Reference proteome</keyword>
<dbReference type="InterPro" id="IPR036412">
    <property type="entry name" value="HAD-like_sf"/>
</dbReference>
<dbReference type="Pfam" id="PF13419">
    <property type="entry name" value="HAD_2"/>
    <property type="match status" value="1"/>
</dbReference>
<evidence type="ECO:0000313" key="1">
    <source>
        <dbReference type="EMBL" id="RQG92696.1"/>
    </source>
</evidence>
<dbReference type="PANTHER" id="PTHR43434:SF1">
    <property type="entry name" value="PHOSPHOGLYCOLATE PHOSPHATASE"/>
    <property type="match status" value="1"/>
</dbReference>
<protein>
    <submittedName>
        <fullName evidence="1">HAD family hydrolase</fullName>
    </submittedName>
</protein>
<dbReference type="InterPro" id="IPR023198">
    <property type="entry name" value="PGP-like_dom2"/>
</dbReference>